<feature type="chain" id="PRO_5028318824" description="Salivary secreted peptide" evidence="1">
    <location>
        <begin position="23"/>
        <end position="134"/>
    </location>
</feature>
<dbReference type="InterPro" id="IPR031734">
    <property type="entry name" value="MBF2"/>
</dbReference>
<evidence type="ECO:0008006" key="3">
    <source>
        <dbReference type="Google" id="ProtNLM"/>
    </source>
</evidence>
<sequence length="134" mass="14827">MFLKSTFVVAAIVTIAAPTCLSFEDLEFQNSPDTQKNISHNLVVGKRDPDDHLTRLELVPRLGSPNSTILIEKTFRAKRDEKITQVLAYDQVPKGKGGYAKLVKGGPGHNNVTLSFQSQVNEGLLFLVQIYSKL</sequence>
<dbReference type="EMBL" id="CADCXW020000009">
    <property type="protein sequence ID" value="CAD1543205.1"/>
    <property type="molecule type" value="Genomic_DNA"/>
</dbReference>
<name>A0A6V7IW25_9HYME</name>
<dbReference type="PANTHER" id="PTHR37685:SF1">
    <property type="entry name" value="GEO11136P1-RELATED"/>
    <property type="match status" value="1"/>
</dbReference>
<protein>
    <recommendedName>
        <fullName evidence="3">Salivary secreted peptide</fullName>
    </recommendedName>
</protein>
<dbReference type="AlphaFoldDB" id="A0A6V7IW25"/>
<keyword evidence="1" id="KW-0732">Signal</keyword>
<evidence type="ECO:0000256" key="1">
    <source>
        <dbReference type="SAM" id="SignalP"/>
    </source>
</evidence>
<accession>A0A6V7IW25</accession>
<dbReference type="PANTHER" id="PTHR37685">
    <property type="entry name" value="GEO11136P1-RELATED"/>
    <property type="match status" value="1"/>
</dbReference>
<feature type="signal peptide" evidence="1">
    <location>
        <begin position="1"/>
        <end position="22"/>
    </location>
</feature>
<evidence type="ECO:0000313" key="2">
    <source>
        <dbReference type="EMBL" id="CAD1543205.1"/>
    </source>
</evidence>
<reference evidence="2" key="1">
    <citation type="submission" date="2020-07" db="EMBL/GenBank/DDBJ databases">
        <authorList>
            <person name="Ferguson B K."/>
        </authorList>
    </citation>
    <scope>NUCLEOTIDE SEQUENCE</scope>
    <source>
        <strain evidence="2">L06</strain>
    </source>
</reference>
<proteinExistence type="predicted"/>
<gene>
    <name evidence="2" type="ORF">BBRV_LOCUS34457</name>
</gene>
<dbReference type="Pfam" id="PF15868">
    <property type="entry name" value="MBF2"/>
    <property type="match status" value="1"/>
</dbReference>
<organism evidence="2">
    <name type="scientific">Bracon brevicornis</name>
    <dbReference type="NCBI Taxonomy" id="1563983"/>
    <lineage>
        <taxon>Eukaryota</taxon>
        <taxon>Metazoa</taxon>
        <taxon>Ecdysozoa</taxon>
        <taxon>Arthropoda</taxon>
        <taxon>Hexapoda</taxon>
        <taxon>Insecta</taxon>
        <taxon>Pterygota</taxon>
        <taxon>Neoptera</taxon>
        <taxon>Endopterygota</taxon>
        <taxon>Hymenoptera</taxon>
        <taxon>Apocrita</taxon>
        <taxon>Ichneumonoidea</taxon>
        <taxon>Braconidae</taxon>
        <taxon>Braconinae</taxon>
        <taxon>Bracon</taxon>
    </lineage>
</organism>